<comment type="caution">
    <text evidence="1">The sequence shown here is derived from an EMBL/GenBank/DDBJ whole genome shotgun (WGS) entry which is preliminary data.</text>
</comment>
<reference evidence="1" key="1">
    <citation type="submission" date="2020-05" db="EMBL/GenBank/DDBJ databases">
        <title>Large-scale comparative analyses of tick genomes elucidate their genetic diversity and vector capacities.</title>
        <authorList>
            <person name="Jia N."/>
            <person name="Wang J."/>
            <person name="Shi W."/>
            <person name="Du L."/>
            <person name="Sun Y."/>
            <person name="Zhan W."/>
            <person name="Jiang J."/>
            <person name="Wang Q."/>
            <person name="Zhang B."/>
            <person name="Ji P."/>
            <person name="Sakyi L.B."/>
            <person name="Cui X."/>
            <person name="Yuan T."/>
            <person name="Jiang B."/>
            <person name="Yang W."/>
            <person name="Lam T.T.-Y."/>
            <person name="Chang Q."/>
            <person name="Ding S."/>
            <person name="Wang X."/>
            <person name="Zhu J."/>
            <person name="Ruan X."/>
            <person name="Zhao L."/>
            <person name="Wei J."/>
            <person name="Que T."/>
            <person name="Du C."/>
            <person name="Cheng J."/>
            <person name="Dai P."/>
            <person name="Han X."/>
            <person name="Huang E."/>
            <person name="Gao Y."/>
            <person name="Liu J."/>
            <person name="Shao H."/>
            <person name="Ye R."/>
            <person name="Li L."/>
            <person name="Wei W."/>
            <person name="Wang X."/>
            <person name="Wang C."/>
            <person name="Yang T."/>
            <person name="Huo Q."/>
            <person name="Li W."/>
            <person name="Guo W."/>
            <person name="Chen H."/>
            <person name="Zhou L."/>
            <person name="Ni X."/>
            <person name="Tian J."/>
            <person name="Zhou Y."/>
            <person name="Sheng Y."/>
            <person name="Liu T."/>
            <person name="Pan Y."/>
            <person name="Xia L."/>
            <person name="Li J."/>
            <person name="Zhao F."/>
            <person name="Cao W."/>
        </authorList>
    </citation>
    <scope>NUCLEOTIDE SEQUENCE</scope>
    <source>
        <strain evidence="1">Hyas-2018</strain>
    </source>
</reference>
<evidence type="ECO:0000313" key="1">
    <source>
        <dbReference type="EMBL" id="KAH6947585.1"/>
    </source>
</evidence>
<accession>A0ACB7TKL1</accession>
<evidence type="ECO:0000313" key="2">
    <source>
        <dbReference type="Proteomes" id="UP000821845"/>
    </source>
</evidence>
<sequence length="141" mass="15334">MHDVRREELFVCCPSGGQLGVRIPNCFPTLAATVPGRERRYASAGMRRTPSPALSRPFLGAGQEGARRESALVSRTHHAKQHGSRRWGYPGTSDGTRPQTALNRLEARFASARNGLSPESAVPRGVRQHDGDPGPDNLIIK</sequence>
<keyword evidence="2" id="KW-1185">Reference proteome</keyword>
<gene>
    <name evidence="1" type="ORF">HPB50_020162</name>
</gene>
<name>A0ACB7TKL1_HYAAI</name>
<protein>
    <submittedName>
        <fullName evidence="1">Uncharacterized protein</fullName>
    </submittedName>
</protein>
<dbReference type="Proteomes" id="UP000821845">
    <property type="component" value="Chromosome 1"/>
</dbReference>
<dbReference type="EMBL" id="CM023481">
    <property type="protein sequence ID" value="KAH6947585.1"/>
    <property type="molecule type" value="Genomic_DNA"/>
</dbReference>
<proteinExistence type="predicted"/>
<organism evidence="1 2">
    <name type="scientific">Hyalomma asiaticum</name>
    <name type="common">Tick</name>
    <dbReference type="NCBI Taxonomy" id="266040"/>
    <lineage>
        <taxon>Eukaryota</taxon>
        <taxon>Metazoa</taxon>
        <taxon>Ecdysozoa</taxon>
        <taxon>Arthropoda</taxon>
        <taxon>Chelicerata</taxon>
        <taxon>Arachnida</taxon>
        <taxon>Acari</taxon>
        <taxon>Parasitiformes</taxon>
        <taxon>Ixodida</taxon>
        <taxon>Ixodoidea</taxon>
        <taxon>Ixodidae</taxon>
        <taxon>Hyalomminae</taxon>
        <taxon>Hyalomma</taxon>
    </lineage>
</organism>